<dbReference type="GO" id="GO:0009252">
    <property type="term" value="P:peptidoglycan biosynthetic process"/>
    <property type="evidence" value="ECO:0007669"/>
    <property type="project" value="UniProtKB-UniRule"/>
</dbReference>
<dbReference type="HAMAP" id="MF_02078">
    <property type="entry name" value="MurJ_MviN"/>
    <property type="match status" value="1"/>
</dbReference>
<proteinExistence type="inferred from homology"/>
<evidence type="ECO:0000256" key="3">
    <source>
        <dbReference type="ARBA" id="ARBA00022692"/>
    </source>
</evidence>
<reference evidence="12 13" key="1">
    <citation type="submission" date="2017-06" db="EMBL/GenBank/DDBJ databases">
        <authorList>
            <person name="Kim H.J."/>
            <person name="Triplett B.A."/>
        </authorList>
    </citation>
    <scope>NUCLEOTIDE SEQUENCE [LARGE SCALE GENOMIC DNA]</scope>
    <source>
        <strain evidence="12 13">B29T1</strain>
    </source>
</reference>
<evidence type="ECO:0000256" key="9">
    <source>
        <dbReference type="ARBA" id="ARBA00061532"/>
    </source>
</evidence>
<keyword evidence="10 11" id="KW-0813">Transport</keyword>
<evidence type="ECO:0000256" key="11">
    <source>
        <dbReference type="PIRNR" id="PIRNR002869"/>
    </source>
</evidence>
<evidence type="ECO:0000256" key="6">
    <source>
        <dbReference type="ARBA" id="ARBA00022989"/>
    </source>
</evidence>
<dbReference type="Proteomes" id="UP000197065">
    <property type="component" value="Unassembled WGS sequence"/>
</dbReference>
<feature type="transmembrane region" description="Helical" evidence="10">
    <location>
        <begin position="447"/>
        <end position="465"/>
    </location>
</feature>
<name>A0A212RD21_9PROT</name>
<feature type="transmembrane region" description="Helical" evidence="10">
    <location>
        <begin position="245"/>
        <end position="265"/>
    </location>
</feature>
<evidence type="ECO:0000256" key="1">
    <source>
        <dbReference type="ARBA" id="ARBA00004651"/>
    </source>
</evidence>
<feature type="transmembrane region" description="Helical" evidence="10">
    <location>
        <begin position="271"/>
        <end position="290"/>
    </location>
</feature>
<comment type="pathway">
    <text evidence="10">Cell wall biogenesis; peptidoglycan biosynthesis.</text>
</comment>
<keyword evidence="2 10" id="KW-1003">Cell membrane</keyword>
<dbReference type="GO" id="GO:0071555">
    <property type="term" value="P:cell wall organization"/>
    <property type="evidence" value="ECO:0007669"/>
    <property type="project" value="UniProtKB-UniRule"/>
</dbReference>
<dbReference type="GO" id="GO:0015648">
    <property type="term" value="F:lipid-linked peptidoglycan transporter activity"/>
    <property type="evidence" value="ECO:0007669"/>
    <property type="project" value="UniProtKB-UniRule"/>
</dbReference>
<feature type="transmembrane region" description="Helical" evidence="10">
    <location>
        <begin position="381"/>
        <end position="400"/>
    </location>
</feature>
<keyword evidence="13" id="KW-1185">Reference proteome</keyword>
<sequence length="517" mass="54892">MFRQIANIGGLTLISRIVGFVRDVATAAILGAGPVADAFFVAFRLPNHFRSLFAEGAFNAAFVPVFSGVLVRKGQTEAKSFAEMLFTLMVAVQLGLLLLFWVIMPWFMLVFAPGFAAEPAKFDLAIAFTRITFPYLLCITLVSLIGGVLNSMQRFTAAAAAPILMNVVLLAALFGLTPFLPNAGYALAVGVLLSGVAQLAYLYWDSRRAGMDLHFRRPRATPEVNRFLRVLGPAALGRGLTQISLFVDTLIASLLPTGAVSYLYYADRLNQLPLGVIGIAVGTALLPQLSRQLKAGQFEAAAASQNRAIEISLVLTLPAVAAFIAISFPLMDMLFRRGAFSVADAAATASVLQAYGMGLPAFVLVPAMVSGFYAREDSKTPLYVSLVAVAFNVGLKFALMGPFGPVGIAASTTVSSWINVIFLGIVLHRRGHLVPDPAFKSRLPKAVVAAGLLTIVLLGANHWLLVDAAGGDRLREVMILAGIVAGSAVLYAALALALGLVSTRELRLAIGARNRNA</sequence>
<keyword evidence="4 10" id="KW-0133">Cell shape</keyword>
<comment type="function">
    <text evidence="8 10 11">Involved in peptidoglycan biosynthesis. Transports lipid-linked peptidoglycan precursors from the inner to the outer leaflet of the cytoplasmic membrane.</text>
</comment>
<comment type="subcellular location">
    <subcellularLocation>
        <location evidence="10">Cell inner membrane</location>
        <topology evidence="10">Multi-pass membrane protein</topology>
    </subcellularLocation>
    <subcellularLocation>
        <location evidence="1">Cell membrane</location>
        <topology evidence="1">Multi-pass membrane protein</topology>
    </subcellularLocation>
</comment>
<evidence type="ECO:0000256" key="2">
    <source>
        <dbReference type="ARBA" id="ARBA00022475"/>
    </source>
</evidence>
<feature type="transmembrane region" description="Helical" evidence="10">
    <location>
        <begin position="20"/>
        <end position="43"/>
    </location>
</feature>
<feature type="transmembrane region" description="Helical" evidence="10">
    <location>
        <begin position="49"/>
        <end position="71"/>
    </location>
</feature>
<feature type="transmembrane region" description="Helical" evidence="10">
    <location>
        <begin position="311"/>
        <end position="331"/>
    </location>
</feature>
<evidence type="ECO:0000256" key="7">
    <source>
        <dbReference type="ARBA" id="ARBA00023136"/>
    </source>
</evidence>
<keyword evidence="10" id="KW-0997">Cell inner membrane</keyword>
<dbReference type="NCBIfam" id="TIGR01695">
    <property type="entry name" value="murJ_mviN"/>
    <property type="match status" value="1"/>
</dbReference>
<feature type="transmembrane region" description="Helical" evidence="10">
    <location>
        <begin position="124"/>
        <end position="148"/>
    </location>
</feature>
<dbReference type="RefSeq" id="WP_088561679.1">
    <property type="nucleotide sequence ID" value="NZ_FYEH01000007.1"/>
</dbReference>
<keyword evidence="5 10" id="KW-0573">Peptidoglycan synthesis</keyword>
<dbReference type="InterPro" id="IPR051050">
    <property type="entry name" value="Lipid_II_flippase_MurJ/MviN"/>
</dbReference>
<dbReference type="PRINTS" id="PR01806">
    <property type="entry name" value="VIRFACTRMVIN"/>
</dbReference>
<comment type="similarity">
    <text evidence="9 10 11">Belongs to the MurJ/MviN family.</text>
</comment>
<dbReference type="GO" id="GO:0034204">
    <property type="term" value="P:lipid translocation"/>
    <property type="evidence" value="ECO:0007669"/>
    <property type="project" value="TreeGrafter"/>
</dbReference>
<dbReference type="GO" id="GO:0005886">
    <property type="term" value="C:plasma membrane"/>
    <property type="evidence" value="ECO:0007669"/>
    <property type="project" value="UniProtKB-SubCell"/>
</dbReference>
<evidence type="ECO:0000313" key="12">
    <source>
        <dbReference type="EMBL" id="SNB70110.1"/>
    </source>
</evidence>
<dbReference type="PIRSF" id="PIRSF002869">
    <property type="entry name" value="MviN"/>
    <property type="match status" value="1"/>
</dbReference>
<accession>A0A212RD21</accession>
<gene>
    <name evidence="10" type="primary">murJ</name>
    <name evidence="12" type="ORF">SAMN07250955_107115</name>
</gene>
<feature type="transmembrane region" description="Helical" evidence="10">
    <location>
        <begin position="83"/>
        <end position="104"/>
    </location>
</feature>
<feature type="transmembrane region" description="Helical" evidence="10">
    <location>
        <begin position="183"/>
        <end position="204"/>
    </location>
</feature>
<dbReference type="UniPathway" id="UPA00219"/>
<dbReference type="PANTHER" id="PTHR47019">
    <property type="entry name" value="LIPID II FLIPPASE MURJ"/>
    <property type="match status" value="1"/>
</dbReference>
<dbReference type="GO" id="GO:0008360">
    <property type="term" value="P:regulation of cell shape"/>
    <property type="evidence" value="ECO:0007669"/>
    <property type="project" value="UniProtKB-UniRule"/>
</dbReference>
<feature type="transmembrane region" description="Helical" evidence="10">
    <location>
        <begin position="477"/>
        <end position="501"/>
    </location>
</feature>
<evidence type="ECO:0000256" key="8">
    <source>
        <dbReference type="ARBA" id="ARBA00060041"/>
    </source>
</evidence>
<keyword evidence="7 10" id="KW-0472">Membrane</keyword>
<organism evidence="12 13">
    <name type="scientific">Arboricoccus pini</name>
    <dbReference type="NCBI Taxonomy" id="1963835"/>
    <lineage>
        <taxon>Bacteria</taxon>
        <taxon>Pseudomonadati</taxon>
        <taxon>Pseudomonadota</taxon>
        <taxon>Alphaproteobacteria</taxon>
        <taxon>Geminicoccales</taxon>
        <taxon>Geminicoccaceae</taxon>
        <taxon>Arboricoccus</taxon>
    </lineage>
</organism>
<keyword evidence="10 11" id="KW-0961">Cell wall biogenesis/degradation</keyword>
<protein>
    <recommendedName>
        <fullName evidence="10">Probable lipid II flippase MurJ</fullName>
    </recommendedName>
</protein>
<evidence type="ECO:0000256" key="10">
    <source>
        <dbReference type="HAMAP-Rule" id="MF_02078"/>
    </source>
</evidence>
<dbReference type="InterPro" id="IPR004268">
    <property type="entry name" value="MurJ"/>
</dbReference>
<dbReference type="AlphaFoldDB" id="A0A212RD21"/>
<feature type="transmembrane region" description="Helical" evidence="10">
    <location>
        <begin position="155"/>
        <end position="177"/>
    </location>
</feature>
<feature type="transmembrane region" description="Helical" evidence="10">
    <location>
        <begin position="406"/>
        <end position="427"/>
    </location>
</feature>
<dbReference type="CDD" id="cd13123">
    <property type="entry name" value="MATE_MurJ_like"/>
    <property type="match status" value="1"/>
</dbReference>
<dbReference type="EMBL" id="FYEH01000007">
    <property type="protein sequence ID" value="SNB70110.1"/>
    <property type="molecule type" value="Genomic_DNA"/>
</dbReference>
<keyword evidence="3 10" id="KW-0812">Transmembrane</keyword>
<keyword evidence="6 10" id="KW-1133">Transmembrane helix</keyword>
<evidence type="ECO:0000256" key="5">
    <source>
        <dbReference type="ARBA" id="ARBA00022984"/>
    </source>
</evidence>
<dbReference type="OrthoDB" id="9816572at2"/>
<feature type="transmembrane region" description="Helical" evidence="10">
    <location>
        <begin position="351"/>
        <end position="374"/>
    </location>
</feature>
<evidence type="ECO:0000313" key="13">
    <source>
        <dbReference type="Proteomes" id="UP000197065"/>
    </source>
</evidence>
<evidence type="ECO:0000256" key="4">
    <source>
        <dbReference type="ARBA" id="ARBA00022960"/>
    </source>
</evidence>
<dbReference type="PANTHER" id="PTHR47019:SF1">
    <property type="entry name" value="LIPID II FLIPPASE MURJ"/>
    <property type="match status" value="1"/>
</dbReference>
<dbReference type="Pfam" id="PF03023">
    <property type="entry name" value="MurJ"/>
    <property type="match status" value="1"/>
</dbReference>